<evidence type="ECO:0000313" key="2">
    <source>
        <dbReference type="Proteomes" id="UP000069272"/>
    </source>
</evidence>
<reference evidence="1 2" key="1">
    <citation type="journal article" date="2017" name="G3 (Bethesda)">
        <title>The Physical Genome Mapping of Anopheles albimanus Corrected Scaffold Misassemblies and Identified Interarm Rearrangements in Genus Anopheles.</title>
        <authorList>
            <person name="Artemov G.N."/>
            <person name="Peery A.N."/>
            <person name="Jiang X."/>
            <person name="Tu Z."/>
            <person name="Stegniy V.N."/>
            <person name="Sharakhova M.V."/>
            <person name="Sharakhov I.V."/>
        </authorList>
    </citation>
    <scope>NUCLEOTIDE SEQUENCE [LARGE SCALE GENOMIC DNA]</scope>
    <source>
        <strain evidence="1 2">ALBI9_A</strain>
    </source>
</reference>
<reference evidence="1" key="2">
    <citation type="submission" date="2022-08" db="UniProtKB">
        <authorList>
            <consortium name="EnsemblMetazoa"/>
        </authorList>
    </citation>
    <scope>IDENTIFICATION</scope>
    <source>
        <strain evidence="1">STECLA/ALBI9_A</strain>
    </source>
</reference>
<dbReference type="VEuPathDB" id="VectorBase:AALB008552"/>
<name>A0A182FPT3_ANOAL</name>
<sequence>MDSELYNDACLGIHRETVKELRRIAQLLWLCKSCSEERLAGGPSLGAIKGDDANMLRNLISSEISKG</sequence>
<organism evidence="1 2">
    <name type="scientific">Anopheles albimanus</name>
    <name type="common">New world malaria mosquito</name>
    <dbReference type="NCBI Taxonomy" id="7167"/>
    <lineage>
        <taxon>Eukaryota</taxon>
        <taxon>Metazoa</taxon>
        <taxon>Ecdysozoa</taxon>
        <taxon>Arthropoda</taxon>
        <taxon>Hexapoda</taxon>
        <taxon>Insecta</taxon>
        <taxon>Pterygota</taxon>
        <taxon>Neoptera</taxon>
        <taxon>Endopterygota</taxon>
        <taxon>Diptera</taxon>
        <taxon>Nematocera</taxon>
        <taxon>Culicoidea</taxon>
        <taxon>Culicidae</taxon>
        <taxon>Anophelinae</taxon>
        <taxon>Anopheles</taxon>
    </lineage>
</organism>
<dbReference type="AlphaFoldDB" id="A0A182FPT3"/>
<protein>
    <submittedName>
        <fullName evidence="1">Uncharacterized protein</fullName>
    </submittedName>
</protein>
<accession>A0A182FPT3</accession>
<proteinExistence type="predicted"/>
<dbReference type="EnsemblMetazoa" id="AALB008552-RA">
    <property type="protein sequence ID" value="AALB008552-PA"/>
    <property type="gene ID" value="AALB008552"/>
</dbReference>
<evidence type="ECO:0000313" key="1">
    <source>
        <dbReference type="EnsemblMetazoa" id="AALB008552-PA"/>
    </source>
</evidence>
<keyword evidence="2" id="KW-1185">Reference proteome</keyword>
<dbReference type="Proteomes" id="UP000069272">
    <property type="component" value="Chromosome 2R"/>
</dbReference>